<protein>
    <submittedName>
        <fullName evidence="4">Copine domain-containing protein</fullName>
    </submittedName>
</protein>
<dbReference type="STRING" id="27835.A0A0N4Y7I9"/>
<keyword evidence="3" id="KW-1185">Reference proteome</keyword>
<name>A0A0N4Y7I9_NIPBR</name>
<organism evidence="4">
    <name type="scientific">Nippostrongylus brasiliensis</name>
    <name type="common">Rat hookworm</name>
    <dbReference type="NCBI Taxonomy" id="27835"/>
    <lineage>
        <taxon>Eukaryota</taxon>
        <taxon>Metazoa</taxon>
        <taxon>Ecdysozoa</taxon>
        <taxon>Nematoda</taxon>
        <taxon>Chromadorea</taxon>
        <taxon>Rhabditida</taxon>
        <taxon>Rhabditina</taxon>
        <taxon>Rhabditomorpha</taxon>
        <taxon>Strongyloidea</taxon>
        <taxon>Heligmosomidae</taxon>
        <taxon>Nippostrongylus</taxon>
    </lineage>
</organism>
<evidence type="ECO:0000313" key="2">
    <source>
        <dbReference type="EMBL" id="VDL75716.1"/>
    </source>
</evidence>
<evidence type="ECO:0000259" key="1">
    <source>
        <dbReference type="Pfam" id="PF07002"/>
    </source>
</evidence>
<dbReference type="AlphaFoldDB" id="A0A0N4Y7I9"/>
<gene>
    <name evidence="2" type="ORF">NBR_LOCUS12127</name>
</gene>
<dbReference type="Pfam" id="PF07002">
    <property type="entry name" value="Copine"/>
    <property type="match status" value="2"/>
</dbReference>
<evidence type="ECO:0000313" key="4">
    <source>
        <dbReference type="WBParaSite" id="NBR_0001212601-mRNA-1"/>
    </source>
</evidence>
<accession>A0A0N4Y7I9</accession>
<reference evidence="4" key="1">
    <citation type="submission" date="2017-02" db="UniProtKB">
        <authorList>
            <consortium name="WormBaseParasite"/>
        </authorList>
    </citation>
    <scope>IDENTIFICATION</scope>
</reference>
<dbReference type="EMBL" id="UYSL01020679">
    <property type="protein sequence ID" value="VDL75716.1"/>
    <property type="molecule type" value="Genomic_DNA"/>
</dbReference>
<dbReference type="GO" id="GO:0071277">
    <property type="term" value="P:cellular response to calcium ion"/>
    <property type="evidence" value="ECO:0007669"/>
    <property type="project" value="TreeGrafter"/>
</dbReference>
<evidence type="ECO:0000313" key="3">
    <source>
        <dbReference type="Proteomes" id="UP000271162"/>
    </source>
</evidence>
<proteinExistence type="predicted"/>
<feature type="domain" description="Copine C-terminal" evidence="1">
    <location>
        <begin position="168"/>
        <end position="261"/>
    </location>
</feature>
<feature type="domain" description="Copine C-terminal" evidence="1">
    <location>
        <begin position="64"/>
        <end position="117"/>
    </location>
</feature>
<dbReference type="PANTHER" id="PTHR10857">
    <property type="entry name" value="COPINE"/>
    <property type="match status" value="1"/>
</dbReference>
<dbReference type="PANTHER" id="PTHR10857:SF111">
    <property type="entry name" value="VWFA DOMAIN-CONTAINING PROTEIN"/>
    <property type="match status" value="1"/>
</dbReference>
<dbReference type="SUPFAM" id="SSF53300">
    <property type="entry name" value="vWA-like"/>
    <property type="match status" value="1"/>
</dbReference>
<dbReference type="WBParaSite" id="NBR_0001212601-mRNA-1">
    <property type="protein sequence ID" value="NBR_0001212601-mRNA-1"/>
    <property type="gene ID" value="NBR_0001212601"/>
</dbReference>
<dbReference type="InterPro" id="IPR045052">
    <property type="entry name" value="Copine"/>
</dbReference>
<reference evidence="2 3" key="2">
    <citation type="submission" date="2018-11" db="EMBL/GenBank/DDBJ databases">
        <authorList>
            <consortium name="Pathogen Informatics"/>
        </authorList>
    </citation>
    <scope>NUCLEOTIDE SEQUENCE [LARGE SCALE GENOMIC DNA]</scope>
</reference>
<dbReference type="InterPro" id="IPR010734">
    <property type="entry name" value="Copine_C"/>
</dbReference>
<dbReference type="GO" id="GO:0005886">
    <property type="term" value="C:plasma membrane"/>
    <property type="evidence" value="ECO:0007669"/>
    <property type="project" value="TreeGrafter"/>
</dbReference>
<dbReference type="InterPro" id="IPR036465">
    <property type="entry name" value="vWFA_dom_sf"/>
</dbReference>
<sequence>MGSELLLYCLEKSWQGVHREDPDRRCCEVDTTRYDRLIIFSTHLHLTVAVDMTASNGNPNQPNSLHFIHPHAPSPYVNAMARLAPLCLSYMAHSKIGALGFGAQTQPRFELSQCFNLFRCDMVLNIMGRHYGDVVDKIDGDYLSWGGFTWKLLTLVVRLLSRFLFFFQNGSATDHHVDGVKGLLDAYRYATMSVQPFAPTDYSEVIYFVSKFAKAESKRRIGLYFVLLILTDGGLANARRTIDALVDCSPHPISIIAVGIGPVSVITDLTIANKLIMFLPKDREFASLKALESPLLKHSDGRLLARQVSVLP</sequence>
<dbReference type="GO" id="GO:0005544">
    <property type="term" value="F:calcium-dependent phospholipid binding"/>
    <property type="evidence" value="ECO:0007669"/>
    <property type="project" value="InterPro"/>
</dbReference>
<dbReference type="Proteomes" id="UP000271162">
    <property type="component" value="Unassembled WGS sequence"/>
</dbReference>